<keyword evidence="2" id="KW-1133">Transmembrane helix</keyword>
<comment type="caution">
    <text evidence="3">The sequence shown here is derived from an EMBL/GenBank/DDBJ whole genome shotgun (WGS) entry which is preliminary data.</text>
</comment>
<reference evidence="3 4" key="1">
    <citation type="submission" date="2020-08" db="EMBL/GenBank/DDBJ databases">
        <title>Genomic Encyclopedia of Type Strains, Phase IV (KMG-IV): sequencing the most valuable type-strain genomes for metagenomic binning, comparative biology and taxonomic classification.</title>
        <authorList>
            <person name="Goeker M."/>
        </authorList>
    </citation>
    <scope>NUCLEOTIDE SEQUENCE [LARGE SCALE GENOMIC DNA]</scope>
    <source>
        <strain evidence="3 4">DSM 44197</strain>
    </source>
</reference>
<accession>A0A7W3QR81</accession>
<dbReference type="AlphaFoldDB" id="A0A7W3QR81"/>
<protein>
    <submittedName>
        <fullName evidence="3">Peptidoglycan/LPS O-acetylase OafA/YrhL</fullName>
    </submittedName>
</protein>
<name>A0A7W3QR81_ACTNM</name>
<keyword evidence="4" id="KW-1185">Reference proteome</keyword>
<feature type="transmembrane region" description="Helical" evidence="2">
    <location>
        <begin position="24"/>
        <end position="46"/>
    </location>
</feature>
<gene>
    <name evidence="3" type="ORF">HNR61_008078</name>
</gene>
<dbReference type="Proteomes" id="UP000572680">
    <property type="component" value="Unassembled WGS sequence"/>
</dbReference>
<keyword evidence="2" id="KW-0472">Membrane</keyword>
<keyword evidence="2" id="KW-0812">Transmembrane</keyword>
<feature type="transmembrane region" description="Helical" evidence="2">
    <location>
        <begin position="58"/>
        <end position="79"/>
    </location>
</feature>
<evidence type="ECO:0000313" key="4">
    <source>
        <dbReference type="Proteomes" id="UP000572680"/>
    </source>
</evidence>
<proteinExistence type="predicted"/>
<dbReference type="EMBL" id="JACJIA010000015">
    <property type="protein sequence ID" value="MBA8956396.1"/>
    <property type="molecule type" value="Genomic_DNA"/>
</dbReference>
<feature type="region of interest" description="Disordered" evidence="1">
    <location>
        <begin position="92"/>
        <end position="122"/>
    </location>
</feature>
<evidence type="ECO:0000256" key="1">
    <source>
        <dbReference type="SAM" id="MobiDB-lite"/>
    </source>
</evidence>
<organism evidence="3 4">
    <name type="scientific">Actinomadura namibiensis</name>
    <dbReference type="NCBI Taxonomy" id="182080"/>
    <lineage>
        <taxon>Bacteria</taxon>
        <taxon>Bacillati</taxon>
        <taxon>Actinomycetota</taxon>
        <taxon>Actinomycetes</taxon>
        <taxon>Streptosporangiales</taxon>
        <taxon>Thermomonosporaceae</taxon>
        <taxon>Actinomadura</taxon>
    </lineage>
</organism>
<evidence type="ECO:0000256" key="2">
    <source>
        <dbReference type="SAM" id="Phobius"/>
    </source>
</evidence>
<dbReference type="RefSeq" id="WP_182848308.1">
    <property type="nucleotide sequence ID" value="NZ_BAAALP010000048.1"/>
</dbReference>
<sequence>MALTVVGGASADLRGARSWWRSPAMLLLGEISYALYLPHYQVILLFDHLVGGRVRAAVGQAATAALLTAVCLGVAWLLYRLVERPLTRRFGSRSGRRADKSPPEPSGAVRNAVRATQTGGSP</sequence>
<evidence type="ECO:0000313" key="3">
    <source>
        <dbReference type="EMBL" id="MBA8956396.1"/>
    </source>
</evidence>